<dbReference type="NCBIfam" id="TIGR00756">
    <property type="entry name" value="PPR"/>
    <property type="match status" value="8"/>
</dbReference>
<dbReference type="AlphaFoldDB" id="W9RPK7"/>
<dbReference type="Pfam" id="PF20430">
    <property type="entry name" value="Eplus_motif"/>
    <property type="match status" value="1"/>
</dbReference>
<dbReference type="GO" id="GO:0009451">
    <property type="term" value="P:RNA modification"/>
    <property type="evidence" value="ECO:0007669"/>
    <property type="project" value="InterPro"/>
</dbReference>
<feature type="repeat" description="PPR" evidence="7">
    <location>
        <begin position="95"/>
        <end position="129"/>
    </location>
</feature>
<organism evidence="9 10">
    <name type="scientific">Morus notabilis</name>
    <dbReference type="NCBI Taxonomy" id="981085"/>
    <lineage>
        <taxon>Eukaryota</taxon>
        <taxon>Viridiplantae</taxon>
        <taxon>Streptophyta</taxon>
        <taxon>Embryophyta</taxon>
        <taxon>Tracheophyta</taxon>
        <taxon>Spermatophyta</taxon>
        <taxon>Magnoliopsida</taxon>
        <taxon>eudicotyledons</taxon>
        <taxon>Gunneridae</taxon>
        <taxon>Pentapetalae</taxon>
        <taxon>rosids</taxon>
        <taxon>fabids</taxon>
        <taxon>Rosales</taxon>
        <taxon>Moraceae</taxon>
        <taxon>Moreae</taxon>
        <taxon>Morus</taxon>
    </lineage>
</organism>
<protein>
    <recommendedName>
        <fullName evidence="8">DYW domain-containing protein</fullName>
    </recommendedName>
</protein>
<feature type="domain" description="DYW" evidence="8">
    <location>
        <begin position="645"/>
        <end position="737"/>
    </location>
</feature>
<dbReference type="InterPro" id="IPR046849">
    <property type="entry name" value="E2_motif"/>
</dbReference>
<proteinExistence type="inferred from homology"/>
<dbReference type="PROSITE" id="PS51375">
    <property type="entry name" value="PPR"/>
    <property type="match status" value="6"/>
</dbReference>
<evidence type="ECO:0000256" key="5">
    <source>
        <dbReference type="ARBA" id="ARBA00022737"/>
    </source>
</evidence>
<dbReference type="FunFam" id="1.25.40.10:FF:000333">
    <property type="entry name" value="Pentatricopeptide repeat-containing protein"/>
    <property type="match status" value="1"/>
</dbReference>
<keyword evidence="4" id="KW-0934">Plastid</keyword>
<keyword evidence="3" id="KW-0150">Chloroplast</keyword>
<evidence type="ECO:0000256" key="1">
    <source>
        <dbReference type="ARBA" id="ARBA00004229"/>
    </source>
</evidence>
<dbReference type="InterPro" id="IPR002885">
    <property type="entry name" value="PPR_rpt"/>
</dbReference>
<keyword evidence="10" id="KW-1185">Reference proteome</keyword>
<dbReference type="GO" id="GO:0008270">
    <property type="term" value="F:zinc ion binding"/>
    <property type="evidence" value="ECO:0007669"/>
    <property type="project" value="InterPro"/>
</dbReference>
<dbReference type="Pfam" id="PF13041">
    <property type="entry name" value="PPR_2"/>
    <property type="match status" value="4"/>
</dbReference>
<feature type="repeat" description="PPR" evidence="7">
    <location>
        <begin position="328"/>
        <end position="362"/>
    </location>
</feature>
<reference evidence="10" key="1">
    <citation type="submission" date="2013-01" db="EMBL/GenBank/DDBJ databases">
        <title>Draft Genome Sequence of a Mulberry Tree, Morus notabilis C.K. Schneid.</title>
        <authorList>
            <person name="He N."/>
            <person name="Zhao S."/>
        </authorList>
    </citation>
    <scope>NUCLEOTIDE SEQUENCE</scope>
</reference>
<comment type="similarity">
    <text evidence="2">Belongs to the PPR family. PCMP-H subfamily.</text>
</comment>
<dbReference type="InterPro" id="IPR011990">
    <property type="entry name" value="TPR-like_helical_dom_sf"/>
</dbReference>
<dbReference type="PANTHER" id="PTHR47926:SF537">
    <property type="entry name" value="PENTACOTRIPEPTIDE-REPEAT REGION OF PRORP DOMAIN-CONTAINING PROTEIN"/>
    <property type="match status" value="1"/>
</dbReference>
<dbReference type="OrthoDB" id="185373at2759"/>
<evidence type="ECO:0000256" key="3">
    <source>
        <dbReference type="ARBA" id="ARBA00022528"/>
    </source>
</evidence>
<evidence type="ECO:0000256" key="6">
    <source>
        <dbReference type="ARBA" id="ARBA00022946"/>
    </source>
</evidence>
<evidence type="ECO:0000256" key="4">
    <source>
        <dbReference type="ARBA" id="ARBA00022640"/>
    </source>
</evidence>
<dbReference type="Proteomes" id="UP000030645">
    <property type="component" value="Unassembled WGS sequence"/>
</dbReference>
<accession>W9RPK7</accession>
<dbReference type="Pfam" id="PF14432">
    <property type="entry name" value="DYW_deaminase"/>
    <property type="match status" value="1"/>
</dbReference>
<evidence type="ECO:0000259" key="8">
    <source>
        <dbReference type="Pfam" id="PF14432"/>
    </source>
</evidence>
<dbReference type="GO" id="GO:0003723">
    <property type="term" value="F:RNA binding"/>
    <property type="evidence" value="ECO:0007669"/>
    <property type="project" value="InterPro"/>
</dbReference>
<gene>
    <name evidence="9" type="ORF">L484_005950</name>
</gene>
<dbReference type="GO" id="GO:0031425">
    <property type="term" value="P:chloroplast RNA processing"/>
    <property type="evidence" value="ECO:0007669"/>
    <property type="project" value="UniProtKB-ARBA"/>
</dbReference>
<name>W9RPK7_9ROSA</name>
<dbReference type="InterPro" id="IPR032867">
    <property type="entry name" value="DYW_dom"/>
</dbReference>
<evidence type="ECO:0000256" key="2">
    <source>
        <dbReference type="ARBA" id="ARBA00006643"/>
    </source>
</evidence>
<dbReference type="FunFam" id="1.25.40.10:FF:000470">
    <property type="entry name" value="Pentatricopeptide repeat-containing protein At5g66520"/>
    <property type="match status" value="1"/>
</dbReference>
<feature type="repeat" description="PPR" evidence="7">
    <location>
        <begin position="399"/>
        <end position="429"/>
    </location>
</feature>
<dbReference type="Gene3D" id="1.25.40.10">
    <property type="entry name" value="Tetratricopeptide repeat domain"/>
    <property type="match status" value="4"/>
</dbReference>
<dbReference type="FunFam" id="1.25.40.10:FF:000395">
    <property type="entry name" value="Pentatricopeptide repeat-containing protein chloroplastic"/>
    <property type="match status" value="1"/>
</dbReference>
<dbReference type="KEGG" id="mnt:21389400"/>
<evidence type="ECO:0000313" key="10">
    <source>
        <dbReference type="Proteomes" id="UP000030645"/>
    </source>
</evidence>
<dbReference type="PANTHER" id="PTHR47926">
    <property type="entry name" value="PENTATRICOPEPTIDE REPEAT-CONTAINING PROTEIN"/>
    <property type="match status" value="1"/>
</dbReference>
<dbReference type="GO" id="GO:0009507">
    <property type="term" value="C:chloroplast"/>
    <property type="evidence" value="ECO:0007669"/>
    <property type="project" value="UniProtKB-SubCell"/>
</dbReference>
<dbReference type="Pfam" id="PF01535">
    <property type="entry name" value="PPR"/>
    <property type="match status" value="3"/>
</dbReference>
<dbReference type="InterPro" id="IPR046960">
    <property type="entry name" value="PPR_At4g14850-like_plant"/>
</dbReference>
<dbReference type="FunFam" id="1.25.40.10:FF:001050">
    <property type="entry name" value="Pentatricopeptide repeat-containing protein At2g33760"/>
    <property type="match status" value="1"/>
</dbReference>
<feature type="repeat" description="PPR" evidence="7">
    <location>
        <begin position="196"/>
        <end position="226"/>
    </location>
</feature>
<dbReference type="eggNOG" id="KOG4197">
    <property type="taxonomic scope" value="Eukaryota"/>
</dbReference>
<sequence>MAFSPPSPLPILPSTFHVPPSSDPPYKLLQSHPSLNLLSKCKSLQTLKQIHTHIIKTGLHKTQFALSKLVEFCSLSPFGDLSYALAILDTIEEPNRFIWNTVLRGHSLRSDPAKAIDFYVRMVVSGVEPNSHTFPVILKCCTKFGAAHEGKQLHAQILRLGLDADVFISTSLINMYAQNGMLDNARLVFDKSPVRNAVSFTALITGYALRGRMEEARGIFDEMPTRDVVAWNAIISGYTQSAQFDEALAFFKEMVKANVKPNESSFVVILSACAQSGNLESGNWVRSWIGDRGLGSSLRIVNALVDMYSKCGNLDTARDLFDGLRERNVVSWNIMIGGYTHMSDYKEALALFRLMLRSDVEPNDVTLLAVLPACAHLGALDLGKWIHAYIDKKFHTFTNNSLWTSLIDMYAKSGNIDAAKQVFDGMEIRSLASWNAMISGLAVHGHASLAFELFSKMTDEGFKPDDISFVAVLSACNYAGLLGIGRQYFSSMVQDYNVSPKLQHYGIMIDLLGRAGLFDEAESLIKNMEMKPDGAIWGSLLGACRAHRRVELGEFVAERLSELEPGNPGPYVLLSNIYAGASRWDDVARIRTKLHDKGMKKVPGCTSIEVDNVVHEFLVGDKVHPLSEDIYKMLNEIDRLLDISGFVPDTSEVLYDMDEDLKEGSLSHHSEKLAIAFGLISTKPGTTIRIVKNLRVCGNCHSATKLISKIFNREIIARDRNRFHHFKNGSCSCNDYW</sequence>
<evidence type="ECO:0000313" key="9">
    <source>
        <dbReference type="EMBL" id="EXB86239.1"/>
    </source>
</evidence>
<feature type="repeat" description="PPR" evidence="7">
    <location>
        <begin position="430"/>
        <end position="464"/>
    </location>
</feature>
<keyword evidence="6" id="KW-0809">Transit peptide</keyword>
<keyword evidence="5" id="KW-0677">Repeat</keyword>
<dbReference type="Pfam" id="PF20431">
    <property type="entry name" value="E_motif"/>
    <property type="match status" value="1"/>
</dbReference>
<comment type="subcellular location">
    <subcellularLocation>
        <location evidence="1">Plastid</location>
        <location evidence="1">Chloroplast</location>
    </subcellularLocation>
</comment>
<evidence type="ECO:0000256" key="7">
    <source>
        <dbReference type="PROSITE-ProRule" id="PRU00708"/>
    </source>
</evidence>
<feature type="repeat" description="PPR" evidence="7">
    <location>
        <begin position="227"/>
        <end position="261"/>
    </location>
</feature>
<dbReference type="InterPro" id="IPR046848">
    <property type="entry name" value="E_motif"/>
</dbReference>
<dbReference type="FunFam" id="1.25.40.10:FF:000231">
    <property type="entry name" value="Pentatricopeptide repeat-containing protein chloroplastic"/>
    <property type="match status" value="1"/>
</dbReference>
<dbReference type="EMBL" id="KE344908">
    <property type="protein sequence ID" value="EXB86239.1"/>
    <property type="molecule type" value="Genomic_DNA"/>
</dbReference>